<dbReference type="Proteomes" id="UP000295252">
    <property type="component" value="Chromosome III"/>
</dbReference>
<proteinExistence type="predicted"/>
<keyword evidence="1" id="KW-1133">Transmembrane helix</keyword>
<evidence type="ECO:0000256" key="1">
    <source>
        <dbReference type="SAM" id="Phobius"/>
    </source>
</evidence>
<dbReference type="PhylomeDB" id="A0A068TW20"/>
<dbReference type="Gramene" id="CDP00466">
    <property type="protein sequence ID" value="CDP00466"/>
    <property type="gene ID" value="GSCOC_T00032413001"/>
</dbReference>
<protein>
    <submittedName>
        <fullName evidence="2">Uncharacterized protein</fullName>
    </submittedName>
</protein>
<dbReference type="OrthoDB" id="1650029at2759"/>
<name>A0A068TW20_COFCA</name>
<accession>A0A068TW20</accession>
<dbReference type="OMA" id="PGRNCRM"/>
<dbReference type="InterPro" id="IPR039926">
    <property type="entry name" value="Egg_app_1"/>
</dbReference>
<dbReference type="EMBL" id="HG739089">
    <property type="protein sequence ID" value="CDP00466.1"/>
    <property type="molecule type" value="Genomic_DNA"/>
</dbReference>
<dbReference type="PANTHER" id="PTHR33333:SF46">
    <property type="entry name" value="LOW QUALITY PROTEIN: GLYCINE-RICH PROTEIN DOT1"/>
    <property type="match status" value="1"/>
</dbReference>
<feature type="transmembrane region" description="Helical" evidence="1">
    <location>
        <begin position="48"/>
        <end position="67"/>
    </location>
</feature>
<keyword evidence="1" id="KW-0812">Transmembrane</keyword>
<reference evidence="3" key="1">
    <citation type="journal article" date="2014" name="Science">
        <title>The coffee genome provides insight into the convergent evolution of caffeine biosynthesis.</title>
        <authorList>
            <person name="Denoeud F."/>
            <person name="Carretero-Paulet L."/>
            <person name="Dereeper A."/>
            <person name="Droc G."/>
            <person name="Guyot R."/>
            <person name="Pietrella M."/>
            <person name="Zheng C."/>
            <person name="Alberti A."/>
            <person name="Anthony F."/>
            <person name="Aprea G."/>
            <person name="Aury J.M."/>
            <person name="Bento P."/>
            <person name="Bernard M."/>
            <person name="Bocs S."/>
            <person name="Campa C."/>
            <person name="Cenci A."/>
            <person name="Combes M.C."/>
            <person name="Crouzillat D."/>
            <person name="Da Silva C."/>
            <person name="Daddiego L."/>
            <person name="De Bellis F."/>
            <person name="Dussert S."/>
            <person name="Garsmeur O."/>
            <person name="Gayraud T."/>
            <person name="Guignon V."/>
            <person name="Jahn K."/>
            <person name="Jamilloux V."/>
            <person name="Joet T."/>
            <person name="Labadie K."/>
            <person name="Lan T."/>
            <person name="Leclercq J."/>
            <person name="Lepelley M."/>
            <person name="Leroy T."/>
            <person name="Li L.T."/>
            <person name="Librado P."/>
            <person name="Lopez L."/>
            <person name="Munoz A."/>
            <person name="Noel B."/>
            <person name="Pallavicini A."/>
            <person name="Perrotta G."/>
            <person name="Poncet V."/>
            <person name="Pot D."/>
            <person name="Priyono X."/>
            <person name="Rigoreau M."/>
            <person name="Rouard M."/>
            <person name="Rozas J."/>
            <person name="Tranchant-Dubreuil C."/>
            <person name="VanBuren R."/>
            <person name="Zhang Q."/>
            <person name="Andrade A.C."/>
            <person name="Argout X."/>
            <person name="Bertrand B."/>
            <person name="de Kochko A."/>
            <person name="Graziosi G."/>
            <person name="Henry R.J."/>
            <person name="Jayarama X."/>
            <person name="Ming R."/>
            <person name="Nagai C."/>
            <person name="Rounsley S."/>
            <person name="Sankoff D."/>
            <person name="Giuliano G."/>
            <person name="Albert V.A."/>
            <person name="Wincker P."/>
            <person name="Lashermes P."/>
        </authorList>
    </citation>
    <scope>NUCLEOTIDE SEQUENCE [LARGE SCALE GENOMIC DNA]</scope>
    <source>
        <strain evidence="3">cv. DH200-94</strain>
    </source>
</reference>
<evidence type="ECO:0000313" key="2">
    <source>
        <dbReference type="EMBL" id="CDP00466.1"/>
    </source>
</evidence>
<keyword evidence="3" id="KW-1185">Reference proteome</keyword>
<dbReference type="InParanoid" id="A0A068TW20"/>
<dbReference type="STRING" id="49390.A0A068TW20"/>
<organism evidence="2 3">
    <name type="scientific">Coffea canephora</name>
    <name type="common">Robusta coffee</name>
    <dbReference type="NCBI Taxonomy" id="49390"/>
    <lineage>
        <taxon>Eukaryota</taxon>
        <taxon>Viridiplantae</taxon>
        <taxon>Streptophyta</taxon>
        <taxon>Embryophyta</taxon>
        <taxon>Tracheophyta</taxon>
        <taxon>Spermatophyta</taxon>
        <taxon>Magnoliopsida</taxon>
        <taxon>eudicotyledons</taxon>
        <taxon>Gunneridae</taxon>
        <taxon>Pentapetalae</taxon>
        <taxon>asterids</taxon>
        <taxon>lamiids</taxon>
        <taxon>Gentianales</taxon>
        <taxon>Rubiaceae</taxon>
        <taxon>Ixoroideae</taxon>
        <taxon>Gardenieae complex</taxon>
        <taxon>Bertiereae - Coffeeae clade</taxon>
        <taxon>Coffeeae</taxon>
        <taxon>Coffea</taxon>
    </lineage>
</organism>
<dbReference type="AlphaFoldDB" id="A0A068TW20"/>
<dbReference type="PANTHER" id="PTHR33333">
    <property type="entry name" value="ERYTHROCYTE MEMBRANE PROTEIN 1-LIKE"/>
    <property type="match status" value="1"/>
</dbReference>
<gene>
    <name evidence="2" type="ORF">GSCOC_T00032413001</name>
</gene>
<evidence type="ECO:0000313" key="3">
    <source>
        <dbReference type="Proteomes" id="UP000295252"/>
    </source>
</evidence>
<sequence length="119" mass="13692">MGIESVEKFVVEKLKELWQAMENLWGQFLEWFDKIFPPETRGEKLHHWLQIALPIAIAGVVLSLLLYCCYKCCCKCGGGRRVKMMKAPGRNCTMARPAFEANPKSYFRNLRAHPGDQLC</sequence>
<keyword evidence="1" id="KW-0472">Membrane</keyword>